<keyword evidence="5" id="KW-1185">Reference proteome</keyword>
<dbReference type="NCBIfam" id="NF002490">
    <property type="entry name" value="PRK01777.1"/>
    <property type="match status" value="1"/>
</dbReference>
<dbReference type="InterPro" id="IPR037021">
    <property type="entry name" value="RnfH_sf"/>
</dbReference>
<dbReference type="InterPro" id="IPR016155">
    <property type="entry name" value="Mopterin_synth/thiamin_S_b"/>
</dbReference>
<dbReference type="EMBL" id="APND01000001">
    <property type="protein sequence ID" value="MES1927859.1"/>
    <property type="molecule type" value="Genomic_DNA"/>
</dbReference>
<dbReference type="InterPro" id="IPR005346">
    <property type="entry name" value="RnfH"/>
</dbReference>
<gene>
    <name evidence="4" type="ORF">SADO_01350</name>
</gene>
<dbReference type="SUPFAM" id="SSF54285">
    <property type="entry name" value="MoaD/ThiS"/>
    <property type="match status" value="1"/>
</dbReference>
<proteinExistence type="inferred from homology"/>
<evidence type="ECO:0000256" key="1">
    <source>
        <dbReference type="ARBA" id="ARBA00010645"/>
    </source>
</evidence>
<sequence length="102" mass="11422">MSEMTIEVIFALPQRCWREQVRLFEGATAQQALDASGLEAVYREAGGEGAPPLGLFGRKVRADQVLKPGDRVEIYRPLTADPRQRRRAQVDARRRKDRSGAG</sequence>
<dbReference type="Pfam" id="PF03658">
    <property type="entry name" value="Ub-RnfH"/>
    <property type="match status" value="1"/>
</dbReference>
<dbReference type="RefSeq" id="WP_353108584.1">
    <property type="nucleotide sequence ID" value="NZ_APND01000001.1"/>
</dbReference>
<evidence type="ECO:0000313" key="5">
    <source>
        <dbReference type="Proteomes" id="UP001460888"/>
    </source>
</evidence>
<evidence type="ECO:0000256" key="2">
    <source>
        <dbReference type="HAMAP-Rule" id="MF_00460"/>
    </source>
</evidence>
<comment type="caution">
    <text evidence="4">The sequence shown here is derived from an EMBL/GenBank/DDBJ whole genome shotgun (WGS) entry which is preliminary data.</text>
</comment>
<dbReference type="PANTHER" id="PTHR37483:SF1">
    <property type="entry name" value="UPF0125 PROTEIN RATB"/>
    <property type="match status" value="1"/>
</dbReference>
<protein>
    <recommendedName>
        <fullName evidence="2">UPF0125 protein SADO_01350</fullName>
    </recommendedName>
</protein>
<name>A0ABV2AW53_9GAMM</name>
<reference evidence="4 5" key="1">
    <citation type="submission" date="2013-03" db="EMBL/GenBank/DDBJ databases">
        <title>Salinisphaera dokdonensis CL-ES53 Genome Sequencing.</title>
        <authorList>
            <person name="Li C."/>
            <person name="Lai Q."/>
            <person name="Shao Z."/>
        </authorList>
    </citation>
    <scope>NUCLEOTIDE SEQUENCE [LARGE SCALE GENOMIC DNA]</scope>
    <source>
        <strain evidence="4 5">CL-ES53</strain>
    </source>
</reference>
<dbReference type="HAMAP" id="MF_00460">
    <property type="entry name" value="UPF0125_RnfH"/>
    <property type="match status" value="1"/>
</dbReference>
<organism evidence="4 5">
    <name type="scientific">Salinisphaera dokdonensis CL-ES53</name>
    <dbReference type="NCBI Taxonomy" id="1304272"/>
    <lineage>
        <taxon>Bacteria</taxon>
        <taxon>Pseudomonadati</taxon>
        <taxon>Pseudomonadota</taxon>
        <taxon>Gammaproteobacteria</taxon>
        <taxon>Salinisphaerales</taxon>
        <taxon>Salinisphaeraceae</taxon>
        <taxon>Salinisphaera</taxon>
    </lineage>
</organism>
<feature type="region of interest" description="Disordered" evidence="3">
    <location>
        <begin position="76"/>
        <end position="102"/>
    </location>
</feature>
<evidence type="ECO:0000313" key="4">
    <source>
        <dbReference type="EMBL" id="MES1927859.1"/>
    </source>
</evidence>
<evidence type="ECO:0000256" key="3">
    <source>
        <dbReference type="SAM" id="MobiDB-lite"/>
    </source>
</evidence>
<comment type="similarity">
    <text evidence="1 2">Belongs to the UPF0125 (RnfH) family.</text>
</comment>
<accession>A0ABV2AW53</accession>
<dbReference type="Proteomes" id="UP001460888">
    <property type="component" value="Unassembled WGS sequence"/>
</dbReference>
<dbReference type="PANTHER" id="PTHR37483">
    <property type="entry name" value="UPF0125 PROTEIN RATB"/>
    <property type="match status" value="1"/>
</dbReference>
<dbReference type="Gene3D" id="3.10.20.280">
    <property type="entry name" value="RnfH-like"/>
    <property type="match status" value="1"/>
</dbReference>